<feature type="transmembrane region" description="Helical" evidence="5">
    <location>
        <begin position="357"/>
        <end position="379"/>
    </location>
</feature>
<evidence type="ECO:0000313" key="8">
    <source>
        <dbReference type="EMBL" id="QAZ68047.1"/>
    </source>
</evidence>
<dbReference type="InterPro" id="IPR001750">
    <property type="entry name" value="ND/Mrp_TM"/>
</dbReference>
<accession>A0A4P6HLH9</accession>
<comment type="function">
    <text evidence="5">NDH-1 shuttles electrons from NADH, via FMN and iron-sulfur (Fe-S) centers, to quinones in the respiratory chain. The immediate electron acceptor for the enzyme in this species is believed to be ubiquinone. Couples the redox reaction to proton translocation (for every two electrons transferred, four hydrogen ions are translocated across the cytoplasmic membrane), and thus conserves the redox energy in a proton gradient.</text>
</comment>
<reference evidence="8 9" key="1">
    <citation type="submission" date="2018-02" db="EMBL/GenBank/DDBJ databases">
        <title>Genome sequence of Desulfovibrio carbinolicus DSM 3852.</title>
        <authorList>
            <person name="Wilbanks E."/>
            <person name="Skennerton C.T."/>
            <person name="Orphan V.J."/>
        </authorList>
    </citation>
    <scope>NUCLEOTIDE SEQUENCE [LARGE SCALE GENOMIC DNA]</scope>
    <source>
        <strain evidence="8 9">DSM 3852</strain>
    </source>
</reference>
<dbReference type="GO" id="GO:0012505">
    <property type="term" value="C:endomembrane system"/>
    <property type="evidence" value="ECO:0007669"/>
    <property type="project" value="UniProtKB-SubCell"/>
</dbReference>
<dbReference type="EC" id="7.1.1.-" evidence="5"/>
<dbReference type="GO" id="GO:0050136">
    <property type="term" value="F:NADH dehydrogenase (quinone) (non-electrogenic) activity"/>
    <property type="evidence" value="ECO:0007669"/>
    <property type="project" value="UniProtKB-UniRule"/>
</dbReference>
<keyword evidence="5" id="KW-0874">Quinone</keyword>
<dbReference type="GO" id="GO:0042773">
    <property type="term" value="P:ATP synthesis coupled electron transport"/>
    <property type="evidence" value="ECO:0007669"/>
    <property type="project" value="InterPro"/>
</dbReference>
<feature type="transmembrane region" description="Helical" evidence="5">
    <location>
        <begin position="231"/>
        <end position="253"/>
    </location>
</feature>
<feature type="transmembrane region" description="Helical" evidence="5">
    <location>
        <begin position="391"/>
        <end position="411"/>
    </location>
</feature>
<feature type="transmembrane region" description="Helical" evidence="5">
    <location>
        <begin position="259"/>
        <end position="280"/>
    </location>
</feature>
<evidence type="ECO:0000256" key="3">
    <source>
        <dbReference type="ARBA" id="ARBA00022989"/>
    </source>
</evidence>
<keyword evidence="5" id="KW-0830">Ubiquinone</keyword>
<evidence type="ECO:0000259" key="7">
    <source>
        <dbReference type="Pfam" id="PF00361"/>
    </source>
</evidence>
<evidence type="ECO:0000313" key="9">
    <source>
        <dbReference type="Proteomes" id="UP000293296"/>
    </source>
</evidence>
<dbReference type="Proteomes" id="UP000293296">
    <property type="component" value="Chromosome"/>
</dbReference>
<sequence>MSIFSLLPELWLLGLVCALFVASISDKKQSVASWLPAAAGLGVLAALFALGERGEFLYAAYKLDGLSQFFKLLIAFGFAVVTGIAAGNKEGKDLTPDYFMLLALSAWGLMLLASCVELITLYLALELSSYSLYALIPLRGQDRRAAEAGIKYILFGAAVTALALFGLSYIIAAKHTTYLSGLAATSWSFADAPMAVIGLTLFLAGFFYKLALFPFHFWCPDVYQGAKNETAAYVATIPKLGAVVVLMRLAAFVAPHLEVTTILAILGAVSMTAGNLAALVQRDLKRLLGFSSVAHAGYVMLGLAAGSAAGMSAAAFYSLAYILMNLAAFYVVCAIAKNDENPSLDDLDGLYKRAPALAMILAVAAFSLVGLPPTAGFAGKLFLLSAAWDQGYHWLVIVAVLNTAISIYYYLSMVRHAYTGESDAPAIVWPRGYLIFGGALAVLVLLLGILPAPMYDLAAQAAGQLHP</sequence>
<dbReference type="PANTHER" id="PTHR22773">
    <property type="entry name" value="NADH DEHYDROGENASE"/>
    <property type="match status" value="1"/>
</dbReference>
<keyword evidence="5" id="KW-0813">Transport</keyword>
<feature type="transmembrane region" description="Helical" evidence="5">
    <location>
        <begin position="6"/>
        <end position="24"/>
    </location>
</feature>
<feature type="transmembrane region" description="Helical" evidence="5">
    <location>
        <begin position="192"/>
        <end position="219"/>
    </location>
</feature>
<feature type="transmembrane region" description="Helical" evidence="5">
    <location>
        <begin position="150"/>
        <end position="172"/>
    </location>
</feature>
<dbReference type="Pfam" id="PF00361">
    <property type="entry name" value="Proton_antipo_M"/>
    <property type="match status" value="1"/>
</dbReference>
<proteinExistence type="inferred from homology"/>
<feature type="transmembrane region" description="Helical" evidence="5">
    <location>
        <begin position="287"/>
        <end position="309"/>
    </location>
</feature>
<dbReference type="AlphaFoldDB" id="A0A4P6HLH9"/>
<keyword evidence="5" id="KW-1278">Translocase</keyword>
<keyword evidence="9" id="KW-1185">Reference proteome</keyword>
<keyword evidence="3 5" id="KW-1133">Transmembrane helix</keyword>
<comment type="subcellular location">
    <subcellularLocation>
        <location evidence="5">Cell membrane</location>
        <topology evidence="5">Multi-pass membrane protein</topology>
    </subcellularLocation>
    <subcellularLocation>
        <location evidence="1">Endomembrane system</location>
        <topology evidence="1">Multi-pass membrane protein</topology>
    </subcellularLocation>
    <subcellularLocation>
        <location evidence="6">Membrane</location>
        <topology evidence="6">Multi-pass membrane protein</topology>
    </subcellularLocation>
</comment>
<dbReference type="EMBL" id="CP026538">
    <property type="protein sequence ID" value="QAZ68047.1"/>
    <property type="molecule type" value="Genomic_DNA"/>
</dbReference>
<organism evidence="8 9">
    <name type="scientific">Solidesulfovibrio carbinolicus</name>
    <dbReference type="NCBI Taxonomy" id="296842"/>
    <lineage>
        <taxon>Bacteria</taxon>
        <taxon>Pseudomonadati</taxon>
        <taxon>Thermodesulfobacteriota</taxon>
        <taxon>Desulfovibrionia</taxon>
        <taxon>Desulfovibrionales</taxon>
        <taxon>Desulfovibrionaceae</taxon>
        <taxon>Solidesulfovibrio</taxon>
    </lineage>
</organism>
<feature type="transmembrane region" description="Helical" evidence="5">
    <location>
        <begin position="432"/>
        <end position="450"/>
    </location>
</feature>
<dbReference type="GO" id="GO:0008137">
    <property type="term" value="F:NADH dehydrogenase (ubiquinone) activity"/>
    <property type="evidence" value="ECO:0007669"/>
    <property type="project" value="InterPro"/>
</dbReference>
<comment type="subunit">
    <text evidence="5">NDH-1 is composed of 14 different subunits. Subunits NuoA, H, J, K, L, M, N constitute the membrane sector of the complex.</text>
</comment>
<evidence type="ECO:0000256" key="6">
    <source>
        <dbReference type="RuleBase" id="RU000320"/>
    </source>
</evidence>
<comment type="catalytic activity">
    <reaction evidence="5">
        <text>a quinone + NADH + 5 H(+)(in) = a quinol + NAD(+) + 4 H(+)(out)</text>
        <dbReference type="Rhea" id="RHEA:57888"/>
        <dbReference type="ChEBI" id="CHEBI:15378"/>
        <dbReference type="ChEBI" id="CHEBI:24646"/>
        <dbReference type="ChEBI" id="CHEBI:57540"/>
        <dbReference type="ChEBI" id="CHEBI:57945"/>
        <dbReference type="ChEBI" id="CHEBI:132124"/>
    </reaction>
</comment>
<feature type="transmembrane region" description="Helical" evidence="5">
    <location>
        <begin position="69"/>
        <end position="86"/>
    </location>
</feature>
<keyword evidence="2 5" id="KW-0812">Transmembrane</keyword>
<protein>
    <recommendedName>
        <fullName evidence="5">NADH-quinone oxidoreductase subunit N</fullName>
        <ecNumber evidence="5">7.1.1.-</ecNumber>
    </recommendedName>
    <alternativeName>
        <fullName evidence="5">NADH dehydrogenase I subunit N</fullName>
    </alternativeName>
    <alternativeName>
        <fullName evidence="5">NDH-1 subunit N</fullName>
    </alternativeName>
</protein>
<dbReference type="RefSeq" id="WP_129353172.1">
    <property type="nucleotide sequence ID" value="NZ_CP026538.1"/>
</dbReference>
<dbReference type="InterPro" id="IPR010096">
    <property type="entry name" value="NADH-Q_OxRdtase_suN/2"/>
</dbReference>
<dbReference type="KEGG" id="dcb:C3Y92_12750"/>
<feature type="domain" description="NADH:quinone oxidoreductase/Mrp antiporter transmembrane" evidence="7">
    <location>
        <begin position="117"/>
        <end position="406"/>
    </location>
</feature>
<dbReference type="HAMAP" id="MF_00445">
    <property type="entry name" value="NDH1_NuoN_1"/>
    <property type="match status" value="1"/>
</dbReference>
<gene>
    <name evidence="5" type="primary">nuoN</name>
    <name evidence="8" type="ORF">C3Y92_12750</name>
</gene>
<evidence type="ECO:0000256" key="4">
    <source>
        <dbReference type="ARBA" id="ARBA00023136"/>
    </source>
</evidence>
<dbReference type="NCBIfam" id="TIGR01770">
    <property type="entry name" value="NDH_I_N"/>
    <property type="match status" value="1"/>
</dbReference>
<dbReference type="GO" id="GO:0005886">
    <property type="term" value="C:plasma membrane"/>
    <property type="evidence" value="ECO:0007669"/>
    <property type="project" value="UniProtKB-SubCell"/>
</dbReference>
<dbReference type="GO" id="GO:0048038">
    <property type="term" value="F:quinone binding"/>
    <property type="evidence" value="ECO:0007669"/>
    <property type="project" value="UniProtKB-KW"/>
</dbReference>
<keyword evidence="5" id="KW-0520">NAD</keyword>
<feature type="transmembrane region" description="Helical" evidence="5">
    <location>
        <begin position="31"/>
        <end position="49"/>
    </location>
</feature>
<comment type="similarity">
    <text evidence="5">Belongs to the complex I subunit 2 family.</text>
</comment>
<keyword evidence="4 5" id="KW-0472">Membrane</keyword>
<dbReference type="OrthoDB" id="9805769at2"/>
<evidence type="ECO:0000256" key="5">
    <source>
        <dbReference type="HAMAP-Rule" id="MF_00445"/>
    </source>
</evidence>
<feature type="transmembrane region" description="Helical" evidence="5">
    <location>
        <begin position="315"/>
        <end position="336"/>
    </location>
</feature>
<name>A0A4P6HLH9_9BACT</name>
<evidence type="ECO:0000256" key="2">
    <source>
        <dbReference type="ARBA" id="ARBA00022692"/>
    </source>
</evidence>
<evidence type="ECO:0000256" key="1">
    <source>
        <dbReference type="ARBA" id="ARBA00004127"/>
    </source>
</evidence>
<keyword evidence="5" id="KW-1003">Cell membrane</keyword>